<feature type="transmembrane region" description="Helical" evidence="1">
    <location>
        <begin position="175"/>
        <end position="201"/>
    </location>
</feature>
<keyword evidence="1" id="KW-0812">Transmembrane</keyword>
<feature type="transmembrane region" description="Helical" evidence="1">
    <location>
        <begin position="139"/>
        <end position="163"/>
    </location>
</feature>
<sequence length="207" mass="22314">MSEKIVEADPTPFLDGGGVKLIPRMPWLNSRRLAFFLIFWATIFFAGSVFVNNPFTGFGNASNWDVGAGSPNYYWVVMYLHGLNAGLVGIAALVACDFFELPSIHVRRGIFVGVLIAGVLSPIGAVFNTSAPWTTPGLWIQVTAFLALDEVVILLLWGMLTVWREGAPRSRTFPFITASLVGAVMLVAALMGHLAGVILGFGNNPSL</sequence>
<feature type="transmembrane region" description="Helical" evidence="1">
    <location>
        <begin position="33"/>
        <end position="53"/>
    </location>
</feature>
<feature type="non-terminal residue" evidence="2">
    <location>
        <position position="207"/>
    </location>
</feature>
<evidence type="ECO:0008006" key="3">
    <source>
        <dbReference type="Google" id="ProtNLM"/>
    </source>
</evidence>
<proteinExistence type="predicted"/>
<organism evidence="2">
    <name type="scientific">mine drainage metagenome</name>
    <dbReference type="NCBI Taxonomy" id="410659"/>
    <lineage>
        <taxon>unclassified sequences</taxon>
        <taxon>metagenomes</taxon>
        <taxon>ecological metagenomes</taxon>
    </lineage>
</organism>
<evidence type="ECO:0000313" key="2">
    <source>
        <dbReference type="EMBL" id="EQD55126.1"/>
    </source>
</evidence>
<comment type="caution">
    <text evidence="2">The sequence shown here is derived from an EMBL/GenBank/DDBJ whole genome shotgun (WGS) entry which is preliminary data.</text>
</comment>
<name>T1A3J4_9ZZZZ</name>
<reference evidence="2" key="2">
    <citation type="journal article" date="2014" name="ISME J.">
        <title>Microbial stratification in low pH oxic and suboxic macroscopic growths along an acid mine drainage.</title>
        <authorList>
            <person name="Mendez-Garcia C."/>
            <person name="Mesa V."/>
            <person name="Sprenger R.R."/>
            <person name="Richter M."/>
            <person name="Diez M.S."/>
            <person name="Solano J."/>
            <person name="Bargiela R."/>
            <person name="Golyshina O.V."/>
            <person name="Manteca A."/>
            <person name="Ramos J.L."/>
            <person name="Gallego J.R."/>
            <person name="Llorente I."/>
            <person name="Martins Dos Santos V.A."/>
            <person name="Jensen O.N."/>
            <person name="Pelaez A.I."/>
            <person name="Sanchez J."/>
            <person name="Ferrer M."/>
        </authorList>
    </citation>
    <scope>NUCLEOTIDE SEQUENCE</scope>
</reference>
<dbReference type="EMBL" id="AUZY01006189">
    <property type="protein sequence ID" value="EQD55126.1"/>
    <property type="molecule type" value="Genomic_DNA"/>
</dbReference>
<keyword evidence="1" id="KW-0472">Membrane</keyword>
<keyword evidence="1" id="KW-1133">Transmembrane helix</keyword>
<feature type="transmembrane region" description="Helical" evidence="1">
    <location>
        <begin position="73"/>
        <end position="96"/>
    </location>
</feature>
<evidence type="ECO:0000256" key="1">
    <source>
        <dbReference type="SAM" id="Phobius"/>
    </source>
</evidence>
<accession>T1A3J4</accession>
<gene>
    <name evidence="2" type="ORF">B1B_09373</name>
</gene>
<protein>
    <recommendedName>
        <fullName evidence="3">DUF998 domain-containing protein</fullName>
    </recommendedName>
</protein>
<feature type="transmembrane region" description="Helical" evidence="1">
    <location>
        <begin position="108"/>
        <end position="127"/>
    </location>
</feature>
<reference evidence="2" key="1">
    <citation type="submission" date="2013-08" db="EMBL/GenBank/DDBJ databases">
        <authorList>
            <person name="Mendez C."/>
            <person name="Richter M."/>
            <person name="Ferrer M."/>
            <person name="Sanchez J."/>
        </authorList>
    </citation>
    <scope>NUCLEOTIDE SEQUENCE</scope>
</reference>
<dbReference type="AlphaFoldDB" id="T1A3J4"/>